<keyword evidence="5" id="KW-1185">Reference proteome</keyword>
<dbReference type="EMBL" id="JAKIXB020000024">
    <property type="protein sequence ID" value="KAL1598101.1"/>
    <property type="molecule type" value="Genomic_DNA"/>
</dbReference>
<feature type="compositionally biased region" description="Polar residues" evidence="3">
    <location>
        <begin position="179"/>
        <end position="194"/>
    </location>
</feature>
<sequence length="1691" mass="185851">MVAEGSSTSASDAASNKAAANISRVPASPQQHSLPPPSSPSSAIRRKMASSAPKKDPVPPRRPAAASGTTASAGARRPAAASTTNTTTRPPSSASKPLASSTSRLAGAGSSLNKPPTRAPAGATARRIGLGTKSAQGDAEPEPSSLTSGDENKKPAVRRTIGGASAAGRATPSERRSTVAPSTTAAKRPSTASRPSAEHTATRATPRTSLAPSTSKPTATRPAVSTRTPQHVVPKAPVSTITPKTPVAHAKKLSINSITSPTKASPAEGLAYSPIDVPPRSYGPLKDKAASDAEVEVKKTIPFGPLKAGLPKVGEEDRRPGTAPSGPAEVDEESKRRSIAVMQDFFKETSLREKLQEQCDDLNREVDRLQTTNTKLKKQLIDAQTAIAEKDKAVAGQGGDSTGWDEKKHNTIVDGMEKKFALETKLLEEQKQKLKEEKRVAQEKEAVEAAKAAELQQVLDDLNVELERQGREWDAEKLQLVEQRANIEALTKEVTVLKEERDTLSADLATANSTLESLQTKLGDLEKSHSEEVQVRNDEIDTLTRTVETLRSEVTAAEQRHSDASEEAKRSLESKSSELSKVVEELQAKMSSLQQQHTDELRNKDEAIASHMQTEKELQEDLTKLQQRADQTTSDLESERTAHAETLKAKISEIQESSQSDLKAKEADIANHLKSIEDLQSQITSLQQGETDGARVSQELTKQIEELKNAHEEAIGLKEEQNEELTQQLEAINDQLSSDATEIEQLKEEADSLRKTVESLEQTSQQDNARHTTTLDGLRTELNEAKKKADSYKADLDNAQDRHRQDLRVLGEDHDAEIDSLRADLEGDAKKRLDKLQAEYDALVAEKNAVLEGHEKSLAERAKELEETKKEISGLKQRSGSTSQGLDEAIAKHRQVLDEKTALAEAHYTAQKQVADLEAQVKTLIEDNQLIGELQAQLNASTEENQSMKEALLRAESTGEDLQAKLDALNKEKQAIEEDRDKTEQALVKIREELDDSVQKQQVLEQQRTALEKSIVDLEAQHRTLSDEKTAMDESHARTVEALKADTESVTMQALNELQSKHDSLLEEKRKAEDSHAAELGDIQTKCDSLVAQLSDIGKKLEESTTHHTAAEEAHAKALDKALESQRQEIEQKYVVLLEEVQADATKLEQEKTTALADKQSLVNEHETTKSELHAQIDDLKHELAEKEEIDSAGLVEVSKKYETLLTEQATADKEAHEAAIKDLRASLREEYERAKHEACMELEDLKEQLASKEQADSAGLAEVAEKYESLLAEQSAADKRDHEASMALFRDSADTDLNETKERYEALLAEKDSLSAEFERAKDEAYAEIDELRRELASREQSSATDGAEATKKYETLLAEKTAADEAHEAALSDLRHSLKSEREQALAELQAQNSALQEKFAKMDESHQETLQQLKRDLEEGHSTNSEALRRQLESAQKQHTDATEQMVKAHEDAISELMVGMQNSAADAVQQLQKEFDALEAELETVKANHIAELEAIQKDGTDRQQSYNDLQSRFDRAVADVEASSEDVRRLQETIEAIEAERDRAYKAAVEAEDRIETFKGEVVRKHLARVEPLQKENTALLNKIDRLQDMLAAGDRIARAAASMGEKREMNTLAEESEEEQDSSASRTSIDSAPHVPPKAPLRNGAAKDVVGTLAAMQETLSQLNALNNDAIAESERTAQRLTERD</sequence>
<feature type="region of interest" description="Disordered" evidence="3">
    <location>
        <begin position="299"/>
        <end position="336"/>
    </location>
</feature>
<feature type="region of interest" description="Disordered" evidence="3">
    <location>
        <begin position="1423"/>
        <end position="1448"/>
    </location>
</feature>
<dbReference type="Proteomes" id="UP001521222">
    <property type="component" value="Unassembled WGS sequence"/>
</dbReference>
<proteinExistence type="predicted"/>
<evidence type="ECO:0000256" key="1">
    <source>
        <dbReference type="ARBA" id="ARBA00023054"/>
    </source>
</evidence>
<reference evidence="4 5" key="1">
    <citation type="submission" date="2024-02" db="EMBL/GenBank/DDBJ databases">
        <title>De novo assembly and annotation of 12 fungi associated with fruit tree decline syndrome in Ontario, Canada.</title>
        <authorList>
            <person name="Sulman M."/>
            <person name="Ellouze W."/>
            <person name="Ilyukhin E."/>
        </authorList>
    </citation>
    <scope>NUCLEOTIDE SEQUENCE [LARGE SCALE GENOMIC DNA]</scope>
    <source>
        <strain evidence="4 5">M97-236</strain>
    </source>
</reference>
<feature type="coiled-coil region" evidence="2">
    <location>
        <begin position="1120"/>
        <end position="1256"/>
    </location>
</feature>
<evidence type="ECO:0000313" key="5">
    <source>
        <dbReference type="Proteomes" id="UP001521222"/>
    </source>
</evidence>
<feature type="coiled-coil region" evidence="2">
    <location>
        <begin position="1291"/>
        <end position="1343"/>
    </location>
</feature>
<feature type="region of interest" description="Disordered" evidence="3">
    <location>
        <begin position="614"/>
        <end position="638"/>
    </location>
</feature>
<evidence type="ECO:0000313" key="4">
    <source>
        <dbReference type="EMBL" id="KAL1598101.1"/>
    </source>
</evidence>
<dbReference type="PANTHER" id="PTHR18870:SF9">
    <property type="entry name" value="PROTEIN TAG-278-RELATED"/>
    <property type="match status" value="1"/>
</dbReference>
<protein>
    <submittedName>
        <fullName evidence="4">Uncharacterized protein</fullName>
    </submittedName>
</protein>
<evidence type="ECO:0000256" key="2">
    <source>
        <dbReference type="SAM" id="Coils"/>
    </source>
</evidence>
<organism evidence="4 5">
    <name type="scientific">Nothophoma quercina</name>
    <dbReference type="NCBI Taxonomy" id="749835"/>
    <lineage>
        <taxon>Eukaryota</taxon>
        <taxon>Fungi</taxon>
        <taxon>Dikarya</taxon>
        <taxon>Ascomycota</taxon>
        <taxon>Pezizomycotina</taxon>
        <taxon>Dothideomycetes</taxon>
        <taxon>Pleosporomycetidae</taxon>
        <taxon>Pleosporales</taxon>
        <taxon>Pleosporineae</taxon>
        <taxon>Didymellaceae</taxon>
        <taxon>Nothophoma</taxon>
    </lineage>
</organism>
<accession>A0ABR3R108</accession>
<feature type="compositionally biased region" description="Low complexity" evidence="3">
    <location>
        <begin position="63"/>
        <end position="103"/>
    </location>
</feature>
<feature type="region of interest" description="Disordered" evidence="3">
    <location>
        <begin position="1"/>
        <end position="273"/>
    </location>
</feature>
<feature type="compositionally biased region" description="Polar residues" evidence="3">
    <location>
        <begin position="624"/>
        <end position="635"/>
    </location>
</feature>
<keyword evidence="1 2" id="KW-0175">Coiled coil</keyword>
<feature type="compositionally biased region" description="Polar residues" evidence="3">
    <location>
        <begin position="202"/>
        <end position="229"/>
    </location>
</feature>
<feature type="coiled-coil region" evidence="2">
    <location>
        <begin position="931"/>
        <end position="1028"/>
    </location>
</feature>
<feature type="compositionally biased region" description="Low complexity" evidence="3">
    <location>
        <begin position="115"/>
        <end position="127"/>
    </location>
</feature>
<gene>
    <name evidence="4" type="ORF">SLS59_007111</name>
</gene>
<evidence type="ECO:0000256" key="3">
    <source>
        <dbReference type="SAM" id="MobiDB-lite"/>
    </source>
</evidence>
<feature type="coiled-coil region" evidence="2">
    <location>
        <begin position="826"/>
        <end position="878"/>
    </location>
</feature>
<dbReference type="PANTHER" id="PTHR18870">
    <property type="entry name" value="PROTEIN TAG-278-RELATED"/>
    <property type="match status" value="1"/>
</dbReference>
<comment type="caution">
    <text evidence="4">The sequence shown here is derived from an EMBL/GenBank/DDBJ whole genome shotgun (WGS) entry which is preliminary data.</text>
</comment>
<feature type="coiled-coil region" evidence="2">
    <location>
        <begin position="1525"/>
        <end position="1595"/>
    </location>
</feature>
<feature type="region of interest" description="Disordered" evidence="3">
    <location>
        <begin position="553"/>
        <end position="577"/>
    </location>
</feature>
<feature type="compositionally biased region" description="Polar residues" evidence="3">
    <location>
        <begin position="254"/>
        <end position="263"/>
    </location>
</feature>
<feature type="compositionally biased region" description="Basic and acidic residues" evidence="3">
    <location>
        <begin position="558"/>
        <end position="577"/>
    </location>
</feature>
<dbReference type="Gene3D" id="1.10.287.1490">
    <property type="match status" value="1"/>
</dbReference>
<feature type="compositionally biased region" description="Low complexity" evidence="3">
    <location>
        <begin position="1"/>
        <end position="33"/>
    </location>
</feature>
<feature type="compositionally biased region" description="Basic and acidic residues" evidence="3">
    <location>
        <begin position="614"/>
        <end position="623"/>
    </location>
</feature>
<feature type="coiled-coil region" evidence="2">
    <location>
        <begin position="352"/>
        <end position="386"/>
    </location>
</feature>
<feature type="region of interest" description="Disordered" evidence="3">
    <location>
        <begin position="1608"/>
        <end position="1650"/>
    </location>
</feature>
<name>A0ABR3R108_9PLEO</name>